<dbReference type="EMBL" id="BLLF01003514">
    <property type="protein sequence ID" value="GFH27536.1"/>
    <property type="molecule type" value="Genomic_DNA"/>
</dbReference>
<evidence type="ECO:0000313" key="2">
    <source>
        <dbReference type="EMBL" id="GFH27536.1"/>
    </source>
</evidence>
<dbReference type="Pfam" id="PF13976">
    <property type="entry name" value="gag_pre-integrs"/>
    <property type="match status" value="1"/>
</dbReference>
<reference evidence="2 3" key="1">
    <citation type="submission" date="2020-02" db="EMBL/GenBank/DDBJ databases">
        <title>Draft genome sequence of Haematococcus lacustris strain NIES-144.</title>
        <authorList>
            <person name="Morimoto D."/>
            <person name="Nakagawa S."/>
            <person name="Yoshida T."/>
            <person name="Sawayama S."/>
        </authorList>
    </citation>
    <scope>NUCLEOTIDE SEQUENCE [LARGE SCALE GENOMIC DNA]</scope>
    <source>
        <strain evidence="2 3">NIES-144</strain>
    </source>
</reference>
<keyword evidence="3" id="KW-1185">Reference proteome</keyword>
<proteinExistence type="predicted"/>
<dbReference type="Proteomes" id="UP000485058">
    <property type="component" value="Unassembled WGS sequence"/>
</dbReference>
<dbReference type="AlphaFoldDB" id="A0A6A0A3Y8"/>
<evidence type="ECO:0000259" key="1">
    <source>
        <dbReference type="Pfam" id="PF13976"/>
    </source>
</evidence>
<accession>A0A6A0A3Y8</accession>
<sequence length="137" mass="14727">MVAGWVGYIVNHRAEYLAQLSRVPWCAATRLPQVAPYHWPMAANPEEWHQRLGHASYASLSCMQWKGMVEGVGVSAEQFAAAGREPGVCGGCAAGKQHKQVALALPSNATCNNTTAAVAHRCVCAINSARQRCQPIL</sequence>
<protein>
    <submittedName>
        <fullName evidence="2">Integrase catalytic domain-containing protein</fullName>
    </submittedName>
</protein>
<feature type="domain" description="GAG-pre-integrase" evidence="1">
    <location>
        <begin position="45"/>
        <end position="97"/>
    </location>
</feature>
<feature type="non-terminal residue" evidence="2">
    <location>
        <position position="137"/>
    </location>
</feature>
<dbReference type="InterPro" id="IPR025724">
    <property type="entry name" value="GAG-pre-integrase_dom"/>
</dbReference>
<evidence type="ECO:0000313" key="3">
    <source>
        <dbReference type="Proteomes" id="UP000485058"/>
    </source>
</evidence>
<gene>
    <name evidence="2" type="ORF">HaLaN_25873</name>
</gene>
<comment type="caution">
    <text evidence="2">The sequence shown here is derived from an EMBL/GenBank/DDBJ whole genome shotgun (WGS) entry which is preliminary data.</text>
</comment>
<organism evidence="2 3">
    <name type="scientific">Haematococcus lacustris</name>
    <name type="common">Green alga</name>
    <name type="synonym">Haematococcus pluvialis</name>
    <dbReference type="NCBI Taxonomy" id="44745"/>
    <lineage>
        <taxon>Eukaryota</taxon>
        <taxon>Viridiplantae</taxon>
        <taxon>Chlorophyta</taxon>
        <taxon>core chlorophytes</taxon>
        <taxon>Chlorophyceae</taxon>
        <taxon>CS clade</taxon>
        <taxon>Chlamydomonadales</taxon>
        <taxon>Haematococcaceae</taxon>
        <taxon>Haematococcus</taxon>
    </lineage>
</organism>
<name>A0A6A0A3Y8_HAELA</name>